<comment type="caution">
    <text evidence="1">The sequence shown here is derived from an EMBL/GenBank/DDBJ whole genome shotgun (WGS) entry which is preliminary data.</text>
</comment>
<evidence type="ECO:0000313" key="1">
    <source>
        <dbReference type="EMBL" id="MBW4866678.1"/>
    </source>
</evidence>
<dbReference type="Proteomes" id="UP001196873">
    <property type="component" value="Unassembled WGS sequence"/>
</dbReference>
<sequence>MSDFNVYIKLKPFVQQFIQHDFGTPAVFPDKGPENSTIHHFVMRRPDDKAPDVEEDGLTAISIPDSCTKPARYYNYLTPRGKKAVAECCEYLFKRALWKELGDMSDIGCNMMTAIYAWCEQHGIAIDYADTIRQRWYRLRNAYIKNNIDLTEKNRHESPF</sequence>
<reference evidence="1" key="1">
    <citation type="submission" date="2021-07" db="EMBL/GenBank/DDBJ databases">
        <title>Genomic diversity and antimicrobial resistance of Prevotella spp. isolated from chronic lung disease airways.</title>
        <authorList>
            <person name="Webb K.A."/>
            <person name="Olagoke O.S."/>
            <person name="Baird T."/>
            <person name="Neill J."/>
            <person name="Pham A."/>
            <person name="Wells T.J."/>
            <person name="Ramsay K.A."/>
            <person name="Bell S.C."/>
            <person name="Sarovich D.S."/>
            <person name="Price E.P."/>
        </authorList>
    </citation>
    <scope>NUCLEOTIDE SEQUENCE</scope>
    <source>
        <strain evidence="1">SCHI0047.S.3</strain>
    </source>
</reference>
<evidence type="ECO:0000313" key="2">
    <source>
        <dbReference type="Proteomes" id="UP001196873"/>
    </source>
</evidence>
<accession>A0AAW4NNR6</accession>
<proteinExistence type="predicted"/>
<name>A0AAW4NNR6_9BACT</name>
<gene>
    <name evidence="1" type="ORF">KZY68_11865</name>
</gene>
<dbReference type="AlphaFoldDB" id="A0AAW4NNR6"/>
<dbReference type="RefSeq" id="WP_219426638.1">
    <property type="nucleotide sequence ID" value="NZ_JAHXCR010000003.1"/>
</dbReference>
<protein>
    <submittedName>
        <fullName evidence="1">Uncharacterized protein</fullName>
    </submittedName>
</protein>
<dbReference type="EMBL" id="JAHXRF010000020">
    <property type="protein sequence ID" value="MBW4866678.1"/>
    <property type="molecule type" value="Genomic_DNA"/>
</dbReference>
<organism evidence="1 2">
    <name type="scientific">Segatella salivae</name>
    <dbReference type="NCBI Taxonomy" id="228604"/>
    <lineage>
        <taxon>Bacteria</taxon>
        <taxon>Pseudomonadati</taxon>
        <taxon>Bacteroidota</taxon>
        <taxon>Bacteroidia</taxon>
        <taxon>Bacteroidales</taxon>
        <taxon>Prevotellaceae</taxon>
        <taxon>Segatella</taxon>
    </lineage>
</organism>